<dbReference type="Proteomes" id="UP000198916">
    <property type="component" value="Unassembled WGS sequence"/>
</dbReference>
<dbReference type="EMBL" id="FNZR01000015">
    <property type="protein sequence ID" value="SEL94944.1"/>
    <property type="molecule type" value="Genomic_DNA"/>
</dbReference>
<evidence type="ECO:0000313" key="1">
    <source>
        <dbReference type="EMBL" id="SEL94944.1"/>
    </source>
</evidence>
<dbReference type="AlphaFoldDB" id="A0A1H7UDW0"/>
<dbReference type="STRING" id="332977.SAMN05421740_1153"/>
<evidence type="ECO:0000313" key="2">
    <source>
        <dbReference type="Proteomes" id="UP000198916"/>
    </source>
</evidence>
<sequence length="133" mass="14375">MVLQDEILVNKFGQGLSSYKDQSNVEFFPDDMKLMAGIAGRFHVGNHPRATGLPLAFGSDGKAYLVEAVAEGGTHFRLIGELFDKRGQIPFERWVLLGQPFGLLVKKRYGGNVIAHPAALAPDGLSVCPAPPI</sequence>
<gene>
    <name evidence="1" type="ORF">SAMN05421740_1153</name>
</gene>
<organism evidence="1 2">
    <name type="scientific">Parapedobacter koreensis</name>
    <dbReference type="NCBI Taxonomy" id="332977"/>
    <lineage>
        <taxon>Bacteria</taxon>
        <taxon>Pseudomonadati</taxon>
        <taxon>Bacteroidota</taxon>
        <taxon>Sphingobacteriia</taxon>
        <taxon>Sphingobacteriales</taxon>
        <taxon>Sphingobacteriaceae</taxon>
        <taxon>Parapedobacter</taxon>
    </lineage>
</organism>
<reference evidence="2" key="1">
    <citation type="submission" date="2016-10" db="EMBL/GenBank/DDBJ databases">
        <authorList>
            <person name="Varghese N."/>
            <person name="Submissions S."/>
        </authorList>
    </citation>
    <scope>NUCLEOTIDE SEQUENCE [LARGE SCALE GENOMIC DNA]</scope>
    <source>
        <strain evidence="2">Jip14</strain>
    </source>
</reference>
<accession>A0A1H7UDW0</accession>
<proteinExistence type="predicted"/>
<keyword evidence="2" id="KW-1185">Reference proteome</keyword>
<protein>
    <submittedName>
        <fullName evidence="1">Uncharacterized protein</fullName>
    </submittedName>
</protein>
<name>A0A1H7UDW0_9SPHI</name>